<dbReference type="InterPro" id="IPR036318">
    <property type="entry name" value="FAD-bd_PCMH-like_sf"/>
</dbReference>
<keyword evidence="13 16" id="KW-0131">Cell cycle</keyword>
<protein>
    <recommendedName>
        <fullName evidence="16">UDP-N-acetylenolpyruvoylglucosamine reductase</fullName>
        <ecNumber evidence="16">1.3.1.98</ecNumber>
    </recommendedName>
    <alternativeName>
        <fullName evidence="16">UDP-N-acetylmuramate dehydrogenase</fullName>
    </alternativeName>
</protein>
<evidence type="ECO:0000256" key="13">
    <source>
        <dbReference type="ARBA" id="ARBA00023306"/>
    </source>
</evidence>
<dbReference type="InterPro" id="IPR016169">
    <property type="entry name" value="FAD-bd_PCMH_sub2"/>
</dbReference>
<dbReference type="Proteomes" id="UP000178585">
    <property type="component" value="Unassembled WGS sequence"/>
</dbReference>
<reference evidence="18 19" key="1">
    <citation type="journal article" date="2016" name="Nat. Commun.">
        <title>Thousands of microbial genomes shed light on interconnected biogeochemical processes in an aquifer system.</title>
        <authorList>
            <person name="Anantharaman K."/>
            <person name="Brown C.T."/>
            <person name="Hug L.A."/>
            <person name="Sharon I."/>
            <person name="Castelle C.J."/>
            <person name="Probst A.J."/>
            <person name="Thomas B.C."/>
            <person name="Singh A."/>
            <person name="Wilkins M.J."/>
            <person name="Karaoz U."/>
            <person name="Brodie E.L."/>
            <person name="Williams K.H."/>
            <person name="Hubbard S.S."/>
            <person name="Banfield J.F."/>
        </authorList>
    </citation>
    <scope>NUCLEOTIDE SEQUENCE [LARGE SCALE GENOMIC DNA]</scope>
</reference>
<dbReference type="PANTHER" id="PTHR21071">
    <property type="entry name" value="UDP-N-ACETYLENOLPYRUVOYLGLUCOSAMINE REDUCTASE"/>
    <property type="match status" value="1"/>
</dbReference>
<dbReference type="GO" id="GO:0071555">
    <property type="term" value="P:cell wall organization"/>
    <property type="evidence" value="ECO:0007669"/>
    <property type="project" value="UniProtKB-KW"/>
</dbReference>
<evidence type="ECO:0000256" key="12">
    <source>
        <dbReference type="ARBA" id="ARBA00023002"/>
    </source>
</evidence>
<comment type="caution">
    <text evidence="18">The sequence shown here is derived from an EMBL/GenBank/DDBJ whole genome shotgun (WGS) entry which is preliminary data.</text>
</comment>
<evidence type="ECO:0000256" key="7">
    <source>
        <dbReference type="ARBA" id="ARBA00022630"/>
    </source>
</evidence>
<dbReference type="EC" id="1.3.1.98" evidence="16"/>
<keyword evidence="5 16" id="KW-0963">Cytoplasm</keyword>
<dbReference type="InterPro" id="IPR016167">
    <property type="entry name" value="FAD-bd_PCMH_sub1"/>
</dbReference>
<keyword evidence="10 16" id="KW-0133">Cell shape</keyword>
<feature type="active site" description="Proton donor" evidence="16">
    <location>
        <position position="227"/>
    </location>
</feature>
<evidence type="ECO:0000256" key="1">
    <source>
        <dbReference type="ARBA" id="ARBA00001974"/>
    </source>
</evidence>
<evidence type="ECO:0000256" key="9">
    <source>
        <dbReference type="ARBA" id="ARBA00022857"/>
    </source>
</evidence>
<evidence type="ECO:0000313" key="18">
    <source>
        <dbReference type="EMBL" id="OGC87526.1"/>
    </source>
</evidence>
<dbReference type="UniPathway" id="UPA00219"/>
<dbReference type="Pfam" id="PF02873">
    <property type="entry name" value="MurB_C"/>
    <property type="match status" value="1"/>
</dbReference>
<dbReference type="GO" id="GO:0051301">
    <property type="term" value="P:cell division"/>
    <property type="evidence" value="ECO:0007669"/>
    <property type="project" value="UniProtKB-KW"/>
</dbReference>
<dbReference type="AlphaFoldDB" id="A0A1F4Y167"/>
<keyword evidence="7 16" id="KW-0285">Flavoprotein</keyword>
<evidence type="ECO:0000256" key="4">
    <source>
        <dbReference type="ARBA" id="ARBA00004752"/>
    </source>
</evidence>
<keyword evidence="12 16" id="KW-0560">Oxidoreductase</keyword>
<evidence type="ECO:0000256" key="16">
    <source>
        <dbReference type="HAMAP-Rule" id="MF_00037"/>
    </source>
</evidence>
<dbReference type="HAMAP" id="MF_00037">
    <property type="entry name" value="MurB"/>
    <property type="match status" value="1"/>
</dbReference>
<evidence type="ECO:0000256" key="3">
    <source>
        <dbReference type="ARBA" id="ARBA00004496"/>
    </source>
</evidence>
<dbReference type="GO" id="GO:0005829">
    <property type="term" value="C:cytosol"/>
    <property type="evidence" value="ECO:0007669"/>
    <property type="project" value="TreeGrafter"/>
</dbReference>
<dbReference type="InterPro" id="IPR006094">
    <property type="entry name" value="Oxid_FAD_bind_N"/>
</dbReference>
<comment type="subcellular location">
    <subcellularLocation>
        <location evidence="3 16">Cytoplasm</location>
    </subcellularLocation>
</comment>
<dbReference type="GO" id="GO:0071949">
    <property type="term" value="F:FAD binding"/>
    <property type="evidence" value="ECO:0007669"/>
    <property type="project" value="InterPro"/>
</dbReference>
<dbReference type="SUPFAM" id="SSF56176">
    <property type="entry name" value="FAD-binding/transporter-associated domain-like"/>
    <property type="match status" value="1"/>
</dbReference>
<keyword evidence="6 16" id="KW-0132">Cell division</keyword>
<evidence type="ECO:0000256" key="5">
    <source>
        <dbReference type="ARBA" id="ARBA00022490"/>
    </source>
</evidence>
<evidence type="ECO:0000256" key="6">
    <source>
        <dbReference type="ARBA" id="ARBA00022618"/>
    </source>
</evidence>
<comment type="cofactor">
    <cofactor evidence="1 16">
        <name>FAD</name>
        <dbReference type="ChEBI" id="CHEBI:57692"/>
    </cofactor>
</comment>
<name>A0A1F4Y167_9BACT</name>
<dbReference type="InterPro" id="IPR016166">
    <property type="entry name" value="FAD-bd_PCMH"/>
</dbReference>
<dbReference type="InterPro" id="IPR003170">
    <property type="entry name" value="MurB"/>
</dbReference>
<dbReference type="NCBIfam" id="NF010478">
    <property type="entry name" value="PRK13903.1"/>
    <property type="match status" value="1"/>
</dbReference>
<dbReference type="PROSITE" id="PS51387">
    <property type="entry name" value="FAD_PCMH"/>
    <property type="match status" value="1"/>
</dbReference>
<dbReference type="GO" id="GO:0009252">
    <property type="term" value="P:peptidoglycan biosynthetic process"/>
    <property type="evidence" value="ECO:0007669"/>
    <property type="project" value="UniProtKB-UniRule"/>
</dbReference>
<comment type="function">
    <text evidence="2 16">Cell wall formation.</text>
</comment>
<dbReference type="Gene3D" id="3.30.43.10">
    <property type="entry name" value="Uridine Diphospho-n-acetylenolpyruvylglucosamine Reductase, domain 2"/>
    <property type="match status" value="1"/>
</dbReference>
<dbReference type="EMBL" id="MEWZ01000004">
    <property type="protein sequence ID" value="OGC87526.1"/>
    <property type="molecule type" value="Genomic_DNA"/>
</dbReference>
<proteinExistence type="inferred from homology"/>
<evidence type="ECO:0000256" key="15">
    <source>
        <dbReference type="ARBA" id="ARBA00048914"/>
    </source>
</evidence>
<keyword evidence="8 16" id="KW-0274">FAD</keyword>
<organism evidence="18 19">
    <name type="scientific">Candidatus Adlerbacteria bacterium RIFCSPLOWO2_01_FULL_54_21b</name>
    <dbReference type="NCBI Taxonomy" id="1797245"/>
    <lineage>
        <taxon>Bacteria</taxon>
        <taxon>Candidatus Adleribacteriota</taxon>
    </lineage>
</organism>
<keyword evidence="14 16" id="KW-0961">Cell wall biogenesis/degradation</keyword>
<dbReference type="STRING" id="1797245.A2949_02600"/>
<dbReference type="GO" id="GO:0008762">
    <property type="term" value="F:UDP-N-acetylmuramate dehydrogenase activity"/>
    <property type="evidence" value="ECO:0007669"/>
    <property type="project" value="UniProtKB-UniRule"/>
</dbReference>
<dbReference type="PANTHER" id="PTHR21071:SF4">
    <property type="entry name" value="UDP-N-ACETYLENOLPYRUVOYLGLUCOSAMINE REDUCTASE"/>
    <property type="match status" value="1"/>
</dbReference>
<evidence type="ECO:0000256" key="8">
    <source>
        <dbReference type="ARBA" id="ARBA00022827"/>
    </source>
</evidence>
<comment type="catalytic activity">
    <reaction evidence="15 16">
        <text>UDP-N-acetyl-alpha-D-muramate + NADP(+) = UDP-N-acetyl-3-O-(1-carboxyvinyl)-alpha-D-glucosamine + NADPH + H(+)</text>
        <dbReference type="Rhea" id="RHEA:12248"/>
        <dbReference type="ChEBI" id="CHEBI:15378"/>
        <dbReference type="ChEBI" id="CHEBI:57783"/>
        <dbReference type="ChEBI" id="CHEBI:58349"/>
        <dbReference type="ChEBI" id="CHEBI:68483"/>
        <dbReference type="ChEBI" id="CHEBI:70757"/>
        <dbReference type="EC" id="1.3.1.98"/>
    </reaction>
</comment>
<accession>A0A1F4Y167</accession>
<comment type="pathway">
    <text evidence="4 16">Cell wall biogenesis; peptidoglycan biosynthesis.</text>
</comment>
<feature type="domain" description="FAD-binding PCMH-type" evidence="17">
    <location>
        <begin position="17"/>
        <end position="183"/>
    </location>
</feature>
<dbReference type="Gene3D" id="3.90.78.10">
    <property type="entry name" value="UDP-N-acetylenolpyruvoylglucosamine reductase, C-terminal domain"/>
    <property type="match status" value="1"/>
</dbReference>
<dbReference type="Pfam" id="PF01565">
    <property type="entry name" value="FAD_binding_4"/>
    <property type="match status" value="1"/>
</dbReference>
<keyword evidence="11 16" id="KW-0573">Peptidoglycan synthesis</keyword>
<dbReference type="GO" id="GO:0008360">
    <property type="term" value="P:regulation of cell shape"/>
    <property type="evidence" value="ECO:0007669"/>
    <property type="project" value="UniProtKB-KW"/>
</dbReference>
<evidence type="ECO:0000256" key="14">
    <source>
        <dbReference type="ARBA" id="ARBA00023316"/>
    </source>
</evidence>
<sequence length="337" mass="36587">MQIQENVPLAPLTTFRIGGSARHFVCVQNIEELKQSLDFARDQNLATLILGGGSNMLIDDAGWGGLVIKIELRGMERVGDTLIASAGESWDALVLYAVSEGLWGIENLSGIPGTVGAAPIQNIGAYGAEVSDTLLWVEVLERGSGEVVRIEGIACGFRYRSSIFKREPERYILLRAAFALTKEGTPYTSYAGLADMQRSTLDEIRQKVLAIRSKKFPDLSQEGTAGSFFLNPLVSPDAAARLAAHYEGLPCYPTAEGTKLSLAWLLDHALGVKGMEVGGARLYEAQPLVVVARAGARASDVRALAKKIKNMARERLELEIEEEVRIISAPELSTERK</sequence>
<dbReference type="InterPro" id="IPR011601">
    <property type="entry name" value="MurB_C"/>
</dbReference>
<evidence type="ECO:0000256" key="10">
    <source>
        <dbReference type="ARBA" id="ARBA00022960"/>
    </source>
</evidence>
<feature type="active site" evidence="16">
    <location>
        <position position="160"/>
    </location>
</feature>
<dbReference type="Gene3D" id="3.30.465.10">
    <property type="match status" value="1"/>
</dbReference>
<feature type="active site" evidence="16">
    <location>
        <position position="323"/>
    </location>
</feature>
<evidence type="ECO:0000256" key="2">
    <source>
        <dbReference type="ARBA" id="ARBA00003921"/>
    </source>
</evidence>
<gene>
    <name evidence="16" type="primary">murB</name>
    <name evidence="18" type="ORF">A2949_02600</name>
</gene>
<dbReference type="SUPFAM" id="SSF56194">
    <property type="entry name" value="Uridine diphospho-N-Acetylenolpyruvylglucosamine reductase, MurB, C-terminal domain"/>
    <property type="match status" value="1"/>
</dbReference>
<dbReference type="InterPro" id="IPR036635">
    <property type="entry name" value="MurB_C_sf"/>
</dbReference>
<evidence type="ECO:0000313" key="19">
    <source>
        <dbReference type="Proteomes" id="UP000178585"/>
    </source>
</evidence>
<comment type="similarity">
    <text evidence="16">Belongs to the MurB family.</text>
</comment>
<evidence type="ECO:0000259" key="17">
    <source>
        <dbReference type="PROSITE" id="PS51387"/>
    </source>
</evidence>
<dbReference type="NCBIfam" id="NF000755">
    <property type="entry name" value="PRK00046.1"/>
    <property type="match status" value="1"/>
</dbReference>
<dbReference type="NCBIfam" id="TIGR00179">
    <property type="entry name" value="murB"/>
    <property type="match status" value="1"/>
</dbReference>
<evidence type="ECO:0000256" key="11">
    <source>
        <dbReference type="ARBA" id="ARBA00022984"/>
    </source>
</evidence>
<keyword evidence="9 16" id="KW-0521">NADP</keyword>